<dbReference type="Proteomes" id="UP000242188">
    <property type="component" value="Unassembled WGS sequence"/>
</dbReference>
<dbReference type="GO" id="GO:0004842">
    <property type="term" value="F:ubiquitin-protein transferase activity"/>
    <property type="evidence" value="ECO:0007669"/>
    <property type="project" value="InterPro"/>
</dbReference>
<dbReference type="SUPFAM" id="SSF47769">
    <property type="entry name" value="SAM/Pointed domain"/>
    <property type="match status" value="1"/>
</dbReference>
<name>A0A210QWZ3_MIZYE</name>
<dbReference type="PANTHER" id="PTHR46573">
    <property type="entry name" value="WD REPEAT, SAM AND U-BOX DOMAIN-CONTAINING PROTEIN 1"/>
    <property type="match status" value="1"/>
</dbReference>
<dbReference type="InterPro" id="IPR019775">
    <property type="entry name" value="WD40_repeat_CS"/>
</dbReference>
<evidence type="ECO:0000256" key="4">
    <source>
        <dbReference type="PROSITE-ProRule" id="PRU00221"/>
    </source>
</evidence>
<dbReference type="SUPFAM" id="SSF50978">
    <property type="entry name" value="WD40 repeat-like"/>
    <property type="match status" value="2"/>
</dbReference>
<dbReference type="Pfam" id="PF07647">
    <property type="entry name" value="SAM_2"/>
    <property type="match status" value="1"/>
</dbReference>
<evidence type="ECO:0000259" key="6">
    <source>
        <dbReference type="PROSITE" id="PS51698"/>
    </source>
</evidence>
<dbReference type="InterPro" id="IPR020472">
    <property type="entry name" value="WD40_PAC1"/>
</dbReference>
<dbReference type="PANTHER" id="PTHR46573:SF1">
    <property type="entry name" value="WD REPEAT, SAM AND U-BOX DOMAIN-CONTAINING PROTEIN 1"/>
    <property type="match status" value="1"/>
</dbReference>
<dbReference type="PROSITE" id="PS50082">
    <property type="entry name" value="WD_REPEATS_2"/>
    <property type="match status" value="6"/>
</dbReference>
<dbReference type="Pfam" id="PF00400">
    <property type="entry name" value="WD40"/>
    <property type="match status" value="7"/>
</dbReference>
<dbReference type="InterPro" id="IPR013761">
    <property type="entry name" value="SAM/pointed_sf"/>
</dbReference>
<dbReference type="SMART" id="SM00454">
    <property type="entry name" value="SAM"/>
    <property type="match status" value="1"/>
</dbReference>
<evidence type="ECO:0000313" key="7">
    <source>
        <dbReference type="EMBL" id="OWF53267.1"/>
    </source>
</evidence>
<dbReference type="OrthoDB" id="10064100at2759"/>
<sequence length="504" mass="55457">MSNSQTSLIASLVHTISAHTSDINCVAFSTDNKLATSSGDKTTRLWDVSDFTELQSSPLCGHTYYVHCCAFSPFGTTVATCSTDGKLILWDVQKGKKLAILQHQKQSGIKVCQFSPNSKYLISGSDDETACLWNVQQQKLIRTYSEHDASIVGCAFSPDSNFVVTGCSNGNLRAWDSNYGHSKHLAYILEGHDLGVTCCNFSPTYGSARESYKDGSVCFLLATCGQDSLVKLWVFTTELGSRTVNLTTIHEMVGHSGPVMSCCFSPNGQLLASASIDKTIRLWDPASGSSLHIISGHSRYVTCCAFSSDSRMLASGSNDKTVLIWKITTQGEAIDNMDSNPERRGLSEQSYMTVKPIAQWTLDDVCNWLVTIGMGQYANNFKSNDIDGTEMVNLNNEMLVSLRVDALGHRNKILRAMKCISVKNEHLFKDPDAGIPDEYLCPITREVMKDPVIAEDGYTYERAAITAWTSKGKDRSPMTNAVLSTKQLTPNRSLKMLIQRHFNG</sequence>
<dbReference type="InterPro" id="IPR015943">
    <property type="entry name" value="WD40/YVTN_repeat-like_dom_sf"/>
</dbReference>
<evidence type="ECO:0000256" key="3">
    <source>
        <dbReference type="ARBA" id="ARBA00022737"/>
    </source>
</evidence>
<comment type="caution">
    <text evidence="7">The sequence shown here is derived from an EMBL/GenBank/DDBJ whole genome shotgun (WGS) entry which is preliminary data.</text>
</comment>
<organism evidence="7 8">
    <name type="scientific">Mizuhopecten yessoensis</name>
    <name type="common">Japanese scallop</name>
    <name type="synonym">Patinopecten yessoensis</name>
    <dbReference type="NCBI Taxonomy" id="6573"/>
    <lineage>
        <taxon>Eukaryota</taxon>
        <taxon>Metazoa</taxon>
        <taxon>Spiralia</taxon>
        <taxon>Lophotrochozoa</taxon>
        <taxon>Mollusca</taxon>
        <taxon>Bivalvia</taxon>
        <taxon>Autobranchia</taxon>
        <taxon>Pteriomorphia</taxon>
        <taxon>Pectinida</taxon>
        <taxon>Pectinoidea</taxon>
        <taxon>Pectinidae</taxon>
        <taxon>Mizuhopecten</taxon>
    </lineage>
</organism>
<dbReference type="PROSITE" id="PS00678">
    <property type="entry name" value="WD_REPEATS_1"/>
    <property type="match status" value="3"/>
</dbReference>
<dbReference type="Gene3D" id="3.30.40.10">
    <property type="entry name" value="Zinc/RING finger domain, C3HC4 (zinc finger)"/>
    <property type="match status" value="1"/>
</dbReference>
<protein>
    <recommendedName>
        <fullName evidence="1">WD repeat, SAM and U-box domain-containing protein 1</fullName>
    </recommendedName>
</protein>
<feature type="repeat" description="WD" evidence="4">
    <location>
        <begin position="59"/>
        <end position="100"/>
    </location>
</feature>
<dbReference type="STRING" id="6573.A0A210QWZ3"/>
<gene>
    <name evidence="7" type="ORF">KP79_PYT04582</name>
</gene>
<dbReference type="SMART" id="SM00504">
    <property type="entry name" value="Ubox"/>
    <property type="match status" value="1"/>
</dbReference>
<feature type="repeat" description="WD" evidence="4">
    <location>
        <begin position="16"/>
        <end position="56"/>
    </location>
</feature>
<evidence type="ECO:0000313" key="8">
    <source>
        <dbReference type="Proteomes" id="UP000242188"/>
    </source>
</evidence>
<proteinExistence type="predicted"/>
<dbReference type="InterPro" id="IPR036322">
    <property type="entry name" value="WD40_repeat_dom_sf"/>
</dbReference>
<dbReference type="PROSITE" id="PS50105">
    <property type="entry name" value="SAM_DOMAIN"/>
    <property type="match status" value="1"/>
</dbReference>
<dbReference type="AlphaFoldDB" id="A0A210QWZ3"/>
<dbReference type="PROSITE" id="PS51698">
    <property type="entry name" value="U_BOX"/>
    <property type="match status" value="1"/>
</dbReference>
<accession>A0A210QWZ3</accession>
<keyword evidence="8" id="KW-1185">Reference proteome</keyword>
<dbReference type="InterPro" id="IPR001660">
    <property type="entry name" value="SAM"/>
</dbReference>
<dbReference type="Gene3D" id="1.10.150.50">
    <property type="entry name" value="Transcription Factor, Ets-1"/>
    <property type="match status" value="1"/>
</dbReference>
<dbReference type="EMBL" id="NEDP02001444">
    <property type="protein sequence ID" value="OWF53267.1"/>
    <property type="molecule type" value="Genomic_DNA"/>
</dbReference>
<reference evidence="7 8" key="1">
    <citation type="journal article" date="2017" name="Nat. Ecol. Evol.">
        <title>Scallop genome provides insights into evolution of bilaterian karyotype and development.</title>
        <authorList>
            <person name="Wang S."/>
            <person name="Zhang J."/>
            <person name="Jiao W."/>
            <person name="Li J."/>
            <person name="Xun X."/>
            <person name="Sun Y."/>
            <person name="Guo X."/>
            <person name="Huan P."/>
            <person name="Dong B."/>
            <person name="Zhang L."/>
            <person name="Hu X."/>
            <person name="Sun X."/>
            <person name="Wang J."/>
            <person name="Zhao C."/>
            <person name="Wang Y."/>
            <person name="Wang D."/>
            <person name="Huang X."/>
            <person name="Wang R."/>
            <person name="Lv J."/>
            <person name="Li Y."/>
            <person name="Zhang Z."/>
            <person name="Liu B."/>
            <person name="Lu W."/>
            <person name="Hui Y."/>
            <person name="Liang J."/>
            <person name="Zhou Z."/>
            <person name="Hou R."/>
            <person name="Li X."/>
            <person name="Liu Y."/>
            <person name="Li H."/>
            <person name="Ning X."/>
            <person name="Lin Y."/>
            <person name="Zhao L."/>
            <person name="Xing Q."/>
            <person name="Dou J."/>
            <person name="Li Y."/>
            <person name="Mao J."/>
            <person name="Guo H."/>
            <person name="Dou H."/>
            <person name="Li T."/>
            <person name="Mu C."/>
            <person name="Jiang W."/>
            <person name="Fu Q."/>
            <person name="Fu X."/>
            <person name="Miao Y."/>
            <person name="Liu J."/>
            <person name="Yu Q."/>
            <person name="Li R."/>
            <person name="Liao H."/>
            <person name="Li X."/>
            <person name="Kong Y."/>
            <person name="Jiang Z."/>
            <person name="Chourrout D."/>
            <person name="Li R."/>
            <person name="Bao Z."/>
        </authorList>
    </citation>
    <scope>NUCLEOTIDE SEQUENCE [LARGE SCALE GENOMIC DNA]</scope>
    <source>
        <strain evidence="7 8">PY_sf001</strain>
    </source>
</reference>
<keyword evidence="2 4" id="KW-0853">WD repeat</keyword>
<feature type="repeat" description="WD" evidence="4">
    <location>
        <begin position="252"/>
        <end position="293"/>
    </location>
</feature>
<dbReference type="GO" id="GO:0016567">
    <property type="term" value="P:protein ubiquitination"/>
    <property type="evidence" value="ECO:0007669"/>
    <property type="project" value="InterPro"/>
</dbReference>
<dbReference type="InterPro" id="IPR003613">
    <property type="entry name" value="Ubox_domain"/>
</dbReference>
<evidence type="ECO:0000256" key="1">
    <source>
        <dbReference type="ARBA" id="ARBA00020894"/>
    </source>
</evidence>
<feature type="repeat" description="WD" evidence="4">
    <location>
        <begin position="144"/>
        <end position="176"/>
    </location>
</feature>
<dbReference type="Gene3D" id="2.130.10.10">
    <property type="entry name" value="YVTN repeat-like/Quinoprotein amine dehydrogenase"/>
    <property type="match status" value="3"/>
</dbReference>
<dbReference type="CDD" id="cd00200">
    <property type="entry name" value="WD40"/>
    <property type="match status" value="1"/>
</dbReference>
<dbReference type="PRINTS" id="PR00320">
    <property type="entry name" value="GPROTEINBRPT"/>
</dbReference>
<dbReference type="SMART" id="SM00320">
    <property type="entry name" value="WD40"/>
    <property type="match status" value="7"/>
</dbReference>
<feature type="repeat" description="WD" evidence="4">
    <location>
        <begin position="102"/>
        <end position="143"/>
    </location>
</feature>
<feature type="repeat" description="WD" evidence="4">
    <location>
        <begin position="294"/>
        <end position="335"/>
    </location>
</feature>
<keyword evidence="3" id="KW-0677">Repeat</keyword>
<dbReference type="CDD" id="cd16655">
    <property type="entry name" value="RING-Ubox_WDSUB1-like"/>
    <property type="match status" value="1"/>
</dbReference>
<dbReference type="InterPro" id="IPR052085">
    <property type="entry name" value="WD-SAM-U-box"/>
</dbReference>
<dbReference type="InterPro" id="IPR013083">
    <property type="entry name" value="Znf_RING/FYVE/PHD"/>
</dbReference>
<dbReference type="SUPFAM" id="SSF57850">
    <property type="entry name" value="RING/U-box"/>
    <property type="match status" value="1"/>
</dbReference>
<dbReference type="PROSITE" id="PS50294">
    <property type="entry name" value="WD_REPEATS_REGION"/>
    <property type="match status" value="5"/>
</dbReference>
<evidence type="ECO:0000256" key="2">
    <source>
        <dbReference type="ARBA" id="ARBA00022574"/>
    </source>
</evidence>
<evidence type="ECO:0000259" key="5">
    <source>
        <dbReference type="PROSITE" id="PS50105"/>
    </source>
</evidence>
<dbReference type="InterPro" id="IPR001680">
    <property type="entry name" value="WD40_rpt"/>
</dbReference>
<dbReference type="Pfam" id="PF04564">
    <property type="entry name" value="U-box"/>
    <property type="match status" value="1"/>
</dbReference>
<feature type="domain" description="SAM" evidence="5">
    <location>
        <begin position="360"/>
        <end position="423"/>
    </location>
</feature>
<feature type="domain" description="U-box" evidence="6">
    <location>
        <begin position="434"/>
        <end position="504"/>
    </location>
</feature>